<dbReference type="Proteomes" id="UP000289437">
    <property type="component" value="Unassembled WGS sequence"/>
</dbReference>
<evidence type="ECO:0000313" key="3">
    <source>
        <dbReference type="Proteomes" id="UP000289437"/>
    </source>
</evidence>
<reference evidence="3" key="2">
    <citation type="submission" date="2019-02" db="EMBL/GenBank/DDBJ databases">
        <title>Granulicella sibirica sp. nov., a psychrotolerant acidobacterium isolated from an organic soil layer in forested tundra, West Siberia.</title>
        <authorList>
            <person name="Oshkin I.Y."/>
            <person name="Kulichevskaya I.S."/>
            <person name="Rijpstra W.I.C."/>
            <person name="Sinninghe Damste J.S."/>
            <person name="Rakitin A.L."/>
            <person name="Ravin N.V."/>
            <person name="Dedysh S.N."/>
        </authorList>
    </citation>
    <scope>NUCLEOTIDE SEQUENCE [LARGE SCALE GENOMIC DNA]</scope>
    <source>
        <strain evidence="3">AF10</strain>
    </source>
</reference>
<evidence type="ECO:0000313" key="2">
    <source>
        <dbReference type="EMBL" id="RXH53889.1"/>
    </source>
</evidence>
<organism evidence="2 3">
    <name type="scientific">Granulicella sibirica</name>
    <dbReference type="NCBI Taxonomy" id="2479048"/>
    <lineage>
        <taxon>Bacteria</taxon>
        <taxon>Pseudomonadati</taxon>
        <taxon>Acidobacteriota</taxon>
        <taxon>Terriglobia</taxon>
        <taxon>Terriglobales</taxon>
        <taxon>Acidobacteriaceae</taxon>
        <taxon>Granulicella</taxon>
    </lineage>
</organism>
<feature type="region of interest" description="Disordered" evidence="1">
    <location>
        <begin position="34"/>
        <end position="58"/>
    </location>
</feature>
<keyword evidence="3" id="KW-1185">Reference proteome</keyword>
<accession>A0A4Q0SWS5</accession>
<protein>
    <submittedName>
        <fullName evidence="2">Uncharacterized protein</fullName>
    </submittedName>
</protein>
<dbReference type="AlphaFoldDB" id="A0A4Q0SWS5"/>
<reference evidence="2 3" key="1">
    <citation type="submission" date="2018-11" db="EMBL/GenBank/DDBJ databases">
        <authorList>
            <person name="Mardanov A.V."/>
            <person name="Ravin N.V."/>
            <person name="Dedysh S.N."/>
        </authorList>
    </citation>
    <scope>NUCLEOTIDE SEQUENCE [LARGE SCALE GENOMIC DNA]</scope>
    <source>
        <strain evidence="2 3">AF10</strain>
    </source>
</reference>
<name>A0A4Q0SWS5_9BACT</name>
<feature type="compositionally biased region" description="Basic and acidic residues" evidence="1">
    <location>
        <begin position="41"/>
        <end position="51"/>
    </location>
</feature>
<sequence>MAQLVGKQVVGPGVAAAVPAPDGQWWHYLNGFAPGDMPDGPDGKDKVRIDGPSDCGYE</sequence>
<proteinExistence type="predicted"/>
<evidence type="ECO:0000256" key="1">
    <source>
        <dbReference type="SAM" id="MobiDB-lite"/>
    </source>
</evidence>
<dbReference type="RefSeq" id="WP_161571179.1">
    <property type="nucleotide sequence ID" value="NZ_RDSM01000007.1"/>
</dbReference>
<gene>
    <name evidence="2" type="ORF">GRAN_5227</name>
</gene>
<dbReference type="EMBL" id="RDSM01000007">
    <property type="protein sequence ID" value="RXH53889.1"/>
    <property type="molecule type" value="Genomic_DNA"/>
</dbReference>
<comment type="caution">
    <text evidence="2">The sequence shown here is derived from an EMBL/GenBank/DDBJ whole genome shotgun (WGS) entry which is preliminary data.</text>
</comment>